<dbReference type="EMBL" id="JBJUIK010000001">
    <property type="protein sequence ID" value="KAL3538332.1"/>
    <property type="molecule type" value="Genomic_DNA"/>
</dbReference>
<gene>
    <name evidence="1" type="ORF">ACH5RR_001698</name>
</gene>
<keyword evidence="2" id="KW-1185">Reference proteome</keyword>
<evidence type="ECO:0000313" key="2">
    <source>
        <dbReference type="Proteomes" id="UP001630127"/>
    </source>
</evidence>
<name>A0ABD3B5D4_9GENT</name>
<dbReference type="InterPro" id="IPR008480">
    <property type="entry name" value="DUF761_pln"/>
</dbReference>
<protein>
    <submittedName>
        <fullName evidence="1">Uncharacterized protein</fullName>
    </submittedName>
</protein>
<dbReference type="PANTHER" id="PTHR33450">
    <property type="entry name" value="EMB|CAB67623.1-RELATED"/>
    <property type="match status" value="1"/>
</dbReference>
<evidence type="ECO:0000313" key="1">
    <source>
        <dbReference type="EMBL" id="KAL3538332.1"/>
    </source>
</evidence>
<sequence length="202" mass="23222">MMKNTSTNASRFAKQIISILCSTAKAKSLAIKSKTETIGARLLVLSLLGNKKLSLVALSHKIHSLLPRRGHQEKIESGHDDQQSRCSSPTYHQDHELMQIQVPKDEDLDSHYNPYFNNFDDGDQYPDLTHSLFDDAEDDPNASVIDLVRSSKEEEGQNFSLEDEIDHVADLFIMKFHKKMRMQKLESFKRYQEMHERSNLTT</sequence>
<reference evidence="1 2" key="1">
    <citation type="submission" date="2024-11" db="EMBL/GenBank/DDBJ databases">
        <title>A near-complete genome assembly of Cinchona calisaya.</title>
        <authorList>
            <person name="Lian D.C."/>
            <person name="Zhao X.W."/>
            <person name="Wei L."/>
        </authorList>
    </citation>
    <scope>NUCLEOTIDE SEQUENCE [LARGE SCALE GENOMIC DNA]</scope>
    <source>
        <tissue evidence="1">Nenye</tissue>
    </source>
</reference>
<proteinExistence type="predicted"/>
<dbReference type="Proteomes" id="UP001630127">
    <property type="component" value="Unassembled WGS sequence"/>
</dbReference>
<dbReference type="Pfam" id="PF05553">
    <property type="entry name" value="DUF761"/>
    <property type="match status" value="1"/>
</dbReference>
<dbReference type="AlphaFoldDB" id="A0ABD3B5D4"/>
<dbReference type="PANTHER" id="PTHR33450:SF12">
    <property type="entry name" value="COTTON FIBER PROTEIN"/>
    <property type="match status" value="1"/>
</dbReference>
<accession>A0ABD3B5D4</accession>
<organism evidence="1 2">
    <name type="scientific">Cinchona calisaya</name>
    <dbReference type="NCBI Taxonomy" id="153742"/>
    <lineage>
        <taxon>Eukaryota</taxon>
        <taxon>Viridiplantae</taxon>
        <taxon>Streptophyta</taxon>
        <taxon>Embryophyta</taxon>
        <taxon>Tracheophyta</taxon>
        <taxon>Spermatophyta</taxon>
        <taxon>Magnoliopsida</taxon>
        <taxon>eudicotyledons</taxon>
        <taxon>Gunneridae</taxon>
        <taxon>Pentapetalae</taxon>
        <taxon>asterids</taxon>
        <taxon>lamiids</taxon>
        <taxon>Gentianales</taxon>
        <taxon>Rubiaceae</taxon>
        <taxon>Cinchonoideae</taxon>
        <taxon>Cinchoneae</taxon>
        <taxon>Cinchona</taxon>
    </lineage>
</organism>
<comment type="caution">
    <text evidence="1">The sequence shown here is derived from an EMBL/GenBank/DDBJ whole genome shotgun (WGS) entry which is preliminary data.</text>
</comment>